<dbReference type="AlphaFoldDB" id="A0A8J3CN73"/>
<feature type="binding site" evidence="11">
    <location>
        <position position="36"/>
    </location>
    <ligand>
        <name>Mg(2+)</name>
        <dbReference type="ChEBI" id="CHEBI:18420"/>
    </ligand>
</feature>
<feature type="binding site" evidence="11">
    <location>
        <position position="138"/>
    </location>
    <ligand>
        <name>ATP</name>
        <dbReference type="ChEBI" id="CHEBI:30616"/>
    </ligand>
</feature>
<accession>A0A8J3CN73</accession>
<feature type="binding site" evidence="11">
    <location>
        <position position="78"/>
    </location>
    <ligand>
        <name>substrate</name>
    </ligand>
</feature>
<dbReference type="EC" id="2.7.1.71" evidence="3 11"/>
<proteinExistence type="inferred from homology"/>
<keyword evidence="11" id="KW-0963">Cytoplasm</keyword>
<keyword evidence="8 11" id="KW-0067">ATP-binding</keyword>
<evidence type="ECO:0000256" key="4">
    <source>
        <dbReference type="ARBA" id="ARBA00022605"/>
    </source>
</evidence>
<evidence type="ECO:0000256" key="1">
    <source>
        <dbReference type="ARBA" id="ARBA00004842"/>
    </source>
</evidence>
<keyword evidence="5 11" id="KW-0808">Transferase</keyword>
<dbReference type="GO" id="GO:0005829">
    <property type="term" value="C:cytosol"/>
    <property type="evidence" value="ECO:0007669"/>
    <property type="project" value="TreeGrafter"/>
</dbReference>
<dbReference type="InterPro" id="IPR031322">
    <property type="entry name" value="Shikimate/glucono_kinase"/>
</dbReference>
<reference evidence="12" key="1">
    <citation type="journal article" date="2014" name="Int. J. Syst. Evol. Microbiol.">
        <title>Complete genome sequence of Corynebacterium casei LMG S-19264T (=DSM 44701T), isolated from a smear-ripened cheese.</title>
        <authorList>
            <consortium name="US DOE Joint Genome Institute (JGI-PGF)"/>
            <person name="Walter F."/>
            <person name="Albersmeier A."/>
            <person name="Kalinowski J."/>
            <person name="Ruckert C."/>
        </authorList>
    </citation>
    <scope>NUCLEOTIDE SEQUENCE</scope>
    <source>
        <strain evidence="12">KCTC 32501</strain>
    </source>
</reference>
<name>A0A8J3CN73_9BURK</name>
<dbReference type="HAMAP" id="MF_00109">
    <property type="entry name" value="Shikimate_kinase"/>
    <property type="match status" value="1"/>
</dbReference>
<protein>
    <recommendedName>
        <fullName evidence="3 11">Shikimate kinase</fullName>
        <shortName evidence="11">SK</shortName>
        <ecNumber evidence="3 11">2.7.1.71</ecNumber>
    </recommendedName>
</protein>
<comment type="cofactor">
    <cofactor evidence="11">
        <name>Mg(2+)</name>
        <dbReference type="ChEBI" id="CHEBI:18420"/>
    </cofactor>
    <text evidence="11">Binds 1 Mg(2+) ion per subunit.</text>
</comment>
<dbReference type="InterPro" id="IPR027417">
    <property type="entry name" value="P-loop_NTPase"/>
</dbReference>
<evidence type="ECO:0000256" key="6">
    <source>
        <dbReference type="ARBA" id="ARBA00022741"/>
    </source>
</evidence>
<dbReference type="EMBL" id="BMZG01000004">
    <property type="protein sequence ID" value="GHA71053.1"/>
    <property type="molecule type" value="Genomic_DNA"/>
</dbReference>
<comment type="function">
    <text evidence="11">Catalyzes the specific phosphorylation of the 3-hydroxyl group of shikimic acid using ATP as a cosubstrate.</text>
</comment>
<comment type="subcellular location">
    <subcellularLocation>
        <location evidence="11">Cytoplasm</location>
    </subcellularLocation>
</comment>
<dbReference type="Pfam" id="PF01202">
    <property type="entry name" value="SKI"/>
    <property type="match status" value="1"/>
</dbReference>
<evidence type="ECO:0000256" key="3">
    <source>
        <dbReference type="ARBA" id="ARBA00012154"/>
    </source>
</evidence>
<comment type="caution">
    <text evidence="11">Lacks conserved residue(s) required for the propagation of feature annotation.</text>
</comment>
<gene>
    <name evidence="11 12" type="primary">aroK</name>
    <name evidence="12" type="ORF">GCM10009007_09890</name>
</gene>
<comment type="similarity">
    <text evidence="2 11">Belongs to the shikimate kinase family.</text>
</comment>
<evidence type="ECO:0000256" key="2">
    <source>
        <dbReference type="ARBA" id="ARBA00006997"/>
    </source>
</evidence>
<dbReference type="GO" id="GO:0005524">
    <property type="term" value="F:ATP binding"/>
    <property type="evidence" value="ECO:0007669"/>
    <property type="project" value="UniProtKB-UniRule"/>
</dbReference>
<dbReference type="SUPFAM" id="SSF52540">
    <property type="entry name" value="P-loop containing nucleoside triphosphate hydrolases"/>
    <property type="match status" value="1"/>
</dbReference>
<evidence type="ECO:0000313" key="13">
    <source>
        <dbReference type="Proteomes" id="UP000614287"/>
    </source>
</evidence>
<dbReference type="UniPathway" id="UPA00053">
    <property type="reaction ID" value="UER00088"/>
</dbReference>
<evidence type="ECO:0000256" key="7">
    <source>
        <dbReference type="ARBA" id="ARBA00022777"/>
    </source>
</evidence>
<dbReference type="PRINTS" id="PR01100">
    <property type="entry name" value="SHIKIMTKNASE"/>
</dbReference>
<evidence type="ECO:0000256" key="8">
    <source>
        <dbReference type="ARBA" id="ARBA00022840"/>
    </source>
</evidence>
<evidence type="ECO:0000256" key="10">
    <source>
        <dbReference type="ARBA" id="ARBA00048567"/>
    </source>
</evidence>
<dbReference type="Proteomes" id="UP000614287">
    <property type="component" value="Unassembled WGS sequence"/>
</dbReference>
<comment type="pathway">
    <text evidence="1 11">Metabolic intermediate biosynthesis; chorismate biosynthesis; chorismate from D-erythrose 4-phosphate and phosphoenolpyruvate: step 5/7.</text>
</comment>
<dbReference type="CDD" id="cd00464">
    <property type="entry name" value="SK"/>
    <property type="match status" value="1"/>
</dbReference>
<dbReference type="Gene3D" id="3.40.50.300">
    <property type="entry name" value="P-loop containing nucleotide triphosphate hydrolases"/>
    <property type="match status" value="1"/>
</dbReference>
<dbReference type="GO" id="GO:0000287">
    <property type="term" value="F:magnesium ion binding"/>
    <property type="evidence" value="ECO:0007669"/>
    <property type="project" value="UniProtKB-UniRule"/>
</dbReference>
<keyword evidence="11" id="KW-0479">Metal-binding</keyword>
<keyword evidence="4 11" id="KW-0028">Amino-acid biosynthesis</keyword>
<comment type="caution">
    <text evidence="12">The sequence shown here is derived from an EMBL/GenBank/DDBJ whole genome shotgun (WGS) entry which is preliminary data.</text>
</comment>
<dbReference type="GO" id="GO:0009073">
    <property type="term" value="P:aromatic amino acid family biosynthetic process"/>
    <property type="evidence" value="ECO:0007669"/>
    <property type="project" value="UniProtKB-KW"/>
</dbReference>
<dbReference type="GO" id="GO:0004765">
    <property type="term" value="F:shikimate kinase activity"/>
    <property type="evidence" value="ECO:0007669"/>
    <property type="project" value="UniProtKB-UniRule"/>
</dbReference>
<keyword evidence="6 11" id="KW-0547">Nucleotide-binding</keyword>
<dbReference type="GO" id="GO:0009423">
    <property type="term" value="P:chorismate biosynthetic process"/>
    <property type="evidence" value="ECO:0007669"/>
    <property type="project" value="UniProtKB-UniRule"/>
</dbReference>
<keyword evidence="9 11" id="KW-0057">Aromatic amino acid biosynthesis</keyword>
<evidence type="ECO:0000313" key="12">
    <source>
        <dbReference type="EMBL" id="GHA71053.1"/>
    </source>
</evidence>
<feature type="binding site" evidence="11">
    <location>
        <position position="100"/>
    </location>
    <ligand>
        <name>substrate</name>
    </ligand>
</feature>
<evidence type="ECO:0000256" key="9">
    <source>
        <dbReference type="ARBA" id="ARBA00023141"/>
    </source>
</evidence>
<feature type="binding site" evidence="11">
    <location>
        <position position="157"/>
    </location>
    <ligand>
        <name>substrate</name>
    </ligand>
</feature>
<comment type="subunit">
    <text evidence="11">Monomer.</text>
</comment>
<sequence>MNRKKNPPLPLTAEQRVILQNAPNVYLIGLMGAGKSTVGRILAQALQRDFVDSDDEIIARTGTTINTIFEIEGEAGFREREARAIADLTQRSHLVLATGGGAVLRPENREHLKANGWVVYLWTTPERLLHRTRHDKGRPLLQNSNPLGTLRSLYDIRHPIYHELADFEVTTGAGQVGQVATQIIQALIQHTAGNTP</sequence>
<feature type="binding site" evidence="11">
    <location>
        <begin position="32"/>
        <end position="37"/>
    </location>
    <ligand>
        <name>ATP</name>
        <dbReference type="ChEBI" id="CHEBI:30616"/>
    </ligand>
</feature>
<keyword evidence="13" id="KW-1185">Reference proteome</keyword>
<organism evidence="12 13">
    <name type="scientific">Formosimonas limnophila</name>
    <dbReference type="NCBI Taxonomy" id="1384487"/>
    <lineage>
        <taxon>Bacteria</taxon>
        <taxon>Pseudomonadati</taxon>
        <taxon>Pseudomonadota</taxon>
        <taxon>Betaproteobacteria</taxon>
        <taxon>Burkholderiales</taxon>
        <taxon>Burkholderiaceae</taxon>
        <taxon>Formosimonas</taxon>
    </lineage>
</organism>
<dbReference type="PANTHER" id="PTHR21087:SF16">
    <property type="entry name" value="SHIKIMATE KINASE 1, CHLOROPLASTIC"/>
    <property type="match status" value="1"/>
</dbReference>
<evidence type="ECO:0000256" key="11">
    <source>
        <dbReference type="HAMAP-Rule" id="MF_00109"/>
    </source>
</evidence>
<dbReference type="InterPro" id="IPR000623">
    <property type="entry name" value="Shikimate_kinase/TSH1"/>
</dbReference>
<feature type="binding site" evidence="11">
    <location>
        <position position="54"/>
    </location>
    <ligand>
        <name>substrate</name>
    </ligand>
</feature>
<reference evidence="12" key="2">
    <citation type="submission" date="2020-09" db="EMBL/GenBank/DDBJ databases">
        <authorList>
            <person name="Sun Q."/>
            <person name="Kim S."/>
        </authorList>
    </citation>
    <scope>NUCLEOTIDE SEQUENCE</scope>
    <source>
        <strain evidence="12">KCTC 32501</strain>
    </source>
</reference>
<keyword evidence="7 11" id="KW-0418">Kinase</keyword>
<dbReference type="InterPro" id="IPR023000">
    <property type="entry name" value="Shikimate_kinase_CS"/>
</dbReference>
<comment type="catalytic activity">
    <reaction evidence="10 11">
        <text>shikimate + ATP = 3-phosphoshikimate + ADP + H(+)</text>
        <dbReference type="Rhea" id="RHEA:13121"/>
        <dbReference type="ChEBI" id="CHEBI:15378"/>
        <dbReference type="ChEBI" id="CHEBI:30616"/>
        <dbReference type="ChEBI" id="CHEBI:36208"/>
        <dbReference type="ChEBI" id="CHEBI:145989"/>
        <dbReference type="ChEBI" id="CHEBI:456216"/>
        <dbReference type="EC" id="2.7.1.71"/>
    </reaction>
</comment>
<keyword evidence="11" id="KW-0460">Magnesium</keyword>
<dbReference type="GO" id="GO:0008652">
    <property type="term" value="P:amino acid biosynthetic process"/>
    <property type="evidence" value="ECO:0007669"/>
    <property type="project" value="UniProtKB-KW"/>
</dbReference>
<dbReference type="PANTHER" id="PTHR21087">
    <property type="entry name" value="SHIKIMATE KINASE"/>
    <property type="match status" value="1"/>
</dbReference>
<evidence type="ECO:0000256" key="5">
    <source>
        <dbReference type="ARBA" id="ARBA00022679"/>
    </source>
</evidence>
<dbReference type="PROSITE" id="PS01128">
    <property type="entry name" value="SHIKIMATE_KINASE"/>
    <property type="match status" value="1"/>
</dbReference>